<comment type="caution">
    <text evidence="1">The sequence shown here is derived from an EMBL/GenBank/DDBJ whole genome shotgun (WGS) entry which is preliminary data.</text>
</comment>
<evidence type="ECO:0000313" key="2">
    <source>
        <dbReference type="Proteomes" id="UP000663881"/>
    </source>
</evidence>
<evidence type="ECO:0000313" key="1">
    <source>
        <dbReference type="EMBL" id="CAF4379918.1"/>
    </source>
</evidence>
<accession>A0A820MYY8</accession>
<dbReference type="AlphaFoldDB" id="A0A820MYY8"/>
<protein>
    <submittedName>
        <fullName evidence="1">Uncharacterized protein</fullName>
    </submittedName>
</protein>
<name>A0A820MYY8_9BILA</name>
<feature type="non-terminal residue" evidence="1">
    <location>
        <position position="88"/>
    </location>
</feature>
<gene>
    <name evidence="1" type="ORF">OKA104_LOCUS50302</name>
</gene>
<reference evidence="1" key="1">
    <citation type="submission" date="2021-02" db="EMBL/GenBank/DDBJ databases">
        <authorList>
            <person name="Nowell W R."/>
        </authorList>
    </citation>
    <scope>NUCLEOTIDE SEQUENCE</scope>
</reference>
<sequence length="88" mass="10345">MSSTWQVLLALDARYNVHRTPNNFQFKTLYIRRRSQLLRDNRPSENDVNIRKHYLKLRSILLASRYGPMVLDSRSNGSHASRINSISE</sequence>
<proteinExistence type="predicted"/>
<dbReference type="EMBL" id="CAJOAY010025027">
    <property type="protein sequence ID" value="CAF4379918.1"/>
    <property type="molecule type" value="Genomic_DNA"/>
</dbReference>
<dbReference type="Proteomes" id="UP000663881">
    <property type="component" value="Unassembled WGS sequence"/>
</dbReference>
<organism evidence="1 2">
    <name type="scientific">Adineta steineri</name>
    <dbReference type="NCBI Taxonomy" id="433720"/>
    <lineage>
        <taxon>Eukaryota</taxon>
        <taxon>Metazoa</taxon>
        <taxon>Spiralia</taxon>
        <taxon>Gnathifera</taxon>
        <taxon>Rotifera</taxon>
        <taxon>Eurotatoria</taxon>
        <taxon>Bdelloidea</taxon>
        <taxon>Adinetida</taxon>
        <taxon>Adinetidae</taxon>
        <taxon>Adineta</taxon>
    </lineage>
</organism>